<proteinExistence type="predicted"/>
<dbReference type="AlphaFoldDB" id="A0A1X0D4Y1"/>
<feature type="region of interest" description="Disordered" evidence="1">
    <location>
        <begin position="545"/>
        <end position="577"/>
    </location>
</feature>
<reference evidence="2 3" key="1">
    <citation type="submission" date="2016-12" db="EMBL/GenBank/DDBJ databases">
        <title>The new phylogeny of genus Mycobacterium.</title>
        <authorList>
            <person name="Tortoli E."/>
            <person name="Trovato A."/>
            <person name="Cirillo D.M."/>
        </authorList>
    </citation>
    <scope>NUCLEOTIDE SEQUENCE [LARGE SCALE GENOMIC DNA]</scope>
    <source>
        <strain evidence="2 3">DSM 45130</strain>
    </source>
</reference>
<dbReference type="RefSeq" id="WP_083032255.1">
    <property type="nucleotide sequence ID" value="NZ_AP022618.1"/>
</dbReference>
<evidence type="ECO:0000313" key="2">
    <source>
        <dbReference type="EMBL" id="ORA67398.1"/>
    </source>
</evidence>
<dbReference type="OrthoDB" id="9027184at2"/>
<dbReference type="InterPro" id="IPR011749">
    <property type="entry name" value="CHP02243"/>
</dbReference>
<keyword evidence="3" id="KW-1185">Reference proteome</keyword>
<comment type="caution">
    <text evidence="2">The sequence shown here is derived from an EMBL/GenBank/DDBJ whole genome shotgun (WGS) entry which is preliminary data.</text>
</comment>
<sequence>MTATRNTDRLRVLIDAGASATVNAIEYAEVRDRDETVAALRQRTLYIRTTRPVPHNSLTPAQISITGGDRIPEVPVSWLARADAGPADIPGGLPTGWAALVDGCDEPNHVLVIRTARRGDFSTYRLAVKMPGTGLPPSDWDPQLSSVELRFKVECPTDLDCATPAAHRAADHVPEPRIDYLAKDFNGFRRIMLERLAALSPAWTERSSADLGVTLVELLAYAADELSWRQDAVATEAFLGTARSRISLRRHARLVDYRIHEGCAARVWVRARTDATSTTLPSGRQFLTRLNGIEAAVVSNDDARASSAASASSLPPEVFETVVDHQLHRSLNTLRFYQWGRLGAVLERGATSATLAGHHPDLAPGTVLILAEQRSPVDAGPADHRNRYPVRLTTVTPSQDPVGGLFTGTPTSTPVNVTEITWGSADALPRALPLSHPTRGFSCAIAWGNIVLAEHGSTVVETLDPEHPVLQQGPLTYSAAAAPSSAPETPAATATVGDTDPHRAIAAITIIETQPGTQPEAQFRWSVQADLLASRPEDRHFVVETETSTGADSTTLNGGTGTATVRFGDDVNGRRPPPDSTFTVTYRVGNGSAGNIGAESIRHLVAPGSAVTHVTNPLPAAGGVDPETVDEVRRDAPVRFRTPERAVTMADYASRASALAGTQRATASMRWTGSWHTVFLTADRLDGVPVDTDFERELLQWVEPYRMAGYDLEVDEPVFVPLELEVAVCAGREHLRSDITRALAQALSAQDNPDGSRGFFHPDLWTFGQPVYLSSIYRLCQDISGIDSVDVRAFQRLGQDRTAGLQSGALRMARLEIARLDNDPNYPERGQLRIRVGGGR</sequence>
<dbReference type="STRING" id="444597.BST26_15805"/>
<organism evidence="2 3">
    <name type="scientific">Mycolicibacterium insubricum</name>
    <dbReference type="NCBI Taxonomy" id="444597"/>
    <lineage>
        <taxon>Bacteria</taxon>
        <taxon>Bacillati</taxon>
        <taxon>Actinomycetota</taxon>
        <taxon>Actinomycetes</taxon>
        <taxon>Mycobacteriales</taxon>
        <taxon>Mycobacteriaceae</taxon>
        <taxon>Mycolicibacterium</taxon>
    </lineage>
</organism>
<accession>A0A1X0D4Y1</accession>
<evidence type="ECO:0000313" key="3">
    <source>
        <dbReference type="Proteomes" id="UP000192801"/>
    </source>
</evidence>
<gene>
    <name evidence="2" type="ORF">BST26_15805</name>
</gene>
<dbReference type="EMBL" id="MVHS01000043">
    <property type="protein sequence ID" value="ORA67398.1"/>
    <property type="molecule type" value="Genomic_DNA"/>
</dbReference>
<feature type="compositionally biased region" description="Basic and acidic residues" evidence="1">
    <location>
        <begin position="567"/>
        <end position="577"/>
    </location>
</feature>
<evidence type="ECO:0000256" key="1">
    <source>
        <dbReference type="SAM" id="MobiDB-lite"/>
    </source>
</evidence>
<dbReference type="NCBIfam" id="TIGR02243">
    <property type="entry name" value="putative baseplate assembly protein"/>
    <property type="match status" value="1"/>
</dbReference>
<protein>
    <submittedName>
        <fullName evidence="2">Putative baseplate assembly protein</fullName>
    </submittedName>
</protein>
<name>A0A1X0D4Y1_9MYCO</name>
<feature type="compositionally biased region" description="Polar residues" evidence="1">
    <location>
        <begin position="545"/>
        <end position="557"/>
    </location>
</feature>
<dbReference type="Proteomes" id="UP000192801">
    <property type="component" value="Unassembled WGS sequence"/>
</dbReference>